<sequence>MEILHYSGSVYDDERDMVVENEFEPGFQLLYVEVDWSQHCNRYLTVSCYGSKSVQFSELQFEPSQTKQIIDNIFNGFLRVVFEILPGQSKLIQLQSIDPTKGYSFKQYISSIFK</sequence>
<protein>
    <submittedName>
        <fullName evidence="1">Uncharacterized protein</fullName>
    </submittedName>
</protein>
<reference evidence="1" key="1">
    <citation type="submission" date="2021-01" db="EMBL/GenBank/DDBJ databases">
        <authorList>
            <consortium name="Genoscope - CEA"/>
            <person name="William W."/>
        </authorList>
    </citation>
    <scope>NUCLEOTIDE SEQUENCE</scope>
</reference>
<keyword evidence="2" id="KW-1185">Reference proteome</keyword>
<evidence type="ECO:0000313" key="2">
    <source>
        <dbReference type="Proteomes" id="UP000692954"/>
    </source>
</evidence>
<dbReference type="Proteomes" id="UP000692954">
    <property type="component" value="Unassembled WGS sequence"/>
</dbReference>
<name>A0A8S1RNZ2_9CILI</name>
<dbReference type="AlphaFoldDB" id="A0A8S1RNZ2"/>
<proteinExistence type="predicted"/>
<organism evidence="1 2">
    <name type="scientific">Paramecium sonneborni</name>
    <dbReference type="NCBI Taxonomy" id="65129"/>
    <lineage>
        <taxon>Eukaryota</taxon>
        <taxon>Sar</taxon>
        <taxon>Alveolata</taxon>
        <taxon>Ciliophora</taxon>
        <taxon>Intramacronucleata</taxon>
        <taxon>Oligohymenophorea</taxon>
        <taxon>Peniculida</taxon>
        <taxon>Parameciidae</taxon>
        <taxon>Paramecium</taxon>
    </lineage>
</organism>
<dbReference type="EMBL" id="CAJJDN010000287">
    <property type="protein sequence ID" value="CAD8130411.1"/>
    <property type="molecule type" value="Genomic_DNA"/>
</dbReference>
<evidence type="ECO:0000313" key="1">
    <source>
        <dbReference type="EMBL" id="CAD8130411.1"/>
    </source>
</evidence>
<comment type="caution">
    <text evidence="1">The sequence shown here is derived from an EMBL/GenBank/DDBJ whole genome shotgun (WGS) entry which is preliminary data.</text>
</comment>
<gene>
    <name evidence="1" type="ORF">PSON_ATCC_30995.1.T2870007</name>
</gene>
<accession>A0A8S1RNZ2</accession>